<accession>A0A0K9YT50</accession>
<dbReference type="PANTHER" id="PTHR43464:SF19">
    <property type="entry name" value="UBIQUINONE BIOSYNTHESIS O-METHYLTRANSFERASE, MITOCHONDRIAL"/>
    <property type="match status" value="1"/>
</dbReference>
<proteinExistence type="predicted"/>
<evidence type="ECO:0000256" key="2">
    <source>
        <dbReference type="ARBA" id="ARBA00022679"/>
    </source>
</evidence>
<dbReference type="Pfam" id="PF13649">
    <property type="entry name" value="Methyltransf_25"/>
    <property type="match status" value="1"/>
</dbReference>
<dbReference type="InterPro" id="IPR041698">
    <property type="entry name" value="Methyltransf_25"/>
</dbReference>
<dbReference type="GO" id="GO:0032259">
    <property type="term" value="P:methylation"/>
    <property type="evidence" value="ECO:0007669"/>
    <property type="project" value="UniProtKB-KW"/>
</dbReference>
<comment type="caution">
    <text evidence="6">The sequence shown here is derived from an EMBL/GenBank/DDBJ whole genome shotgun (WGS) entry which is preliminary data.</text>
</comment>
<keyword evidence="3" id="KW-0949">S-adenosyl-L-methionine</keyword>
<keyword evidence="8" id="KW-1185">Reference proteome</keyword>
<dbReference type="STRING" id="54915.ADS79_21425"/>
<evidence type="ECO:0000259" key="4">
    <source>
        <dbReference type="Pfam" id="PF13649"/>
    </source>
</evidence>
<dbReference type="Gene3D" id="2.20.25.110">
    <property type="entry name" value="S-adenosyl-L-methionine-dependent methyltransferases"/>
    <property type="match status" value="1"/>
</dbReference>
<dbReference type="SUPFAM" id="SSF53335">
    <property type="entry name" value="S-adenosyl-L-methionine-dependent methyltransferases"/>
    <property type="match status" value="1"/>
</dbReference>
<feature type="domain" description="Methyltransferase" evidence="4">
    <location>
        <begin position="45"/>
        <end position="138"/>
    </location>
</feature>
<protein>
    <submittedName>
        <fullName evidence="5 6">Methyltransferase</fullName>
    </submittedName>
</protein>
<dbReference type="AlphaFoldDB" id="A0A0K9YT50"/>
<keyword evidence="1 6" id="KW-0489">Methyltransferase</keyword>
<gene>
    <name evidence="6" type="ORF">ADS79_21425</name>
    <name evidence="5" type="ORF">BRE01_00550</name>
</gene>
<dbReference type="CDD" id="cd02440">
    <property type="entry name" value="AdoMet_MTases"/>
    <property type="match status" value="1"/>
</dbReference>
<evidence type="ECO:0000313" key="5">
    <source>
        <dbReference type="EMBL" id="GED66353.1"/>
    </source>
</evidence>
<dbReference type="InterPro" id="IPR029063">
    <property type="entry name" value="SAM-dependent_MTases_sf"/>
</dbReference>
<evidence type="ECO:0000313" key="8">
    <source>
        <dbReference type="Proteomes" id="UP000319578"/>
    </source>
</evidence>
<dbReference type="RefSeq" id="WP_049740400.1">
    <property type="nucleotide sequence ID" value="NZ_BJON01000002.1"/>
</dbReference>
<keyword evidence="2 6" id="KW-0808">Transferase</keyword>
<reference evidence="5 8" key="3">
    <citation type="submission" date="2019-06" db="EMBL/GenBank/DDBJ databases">
        <title>Whole genome shotgun sequence of Brevibacillus reuszeri NBRC 15719.</title>
        <authorList>
            <person name="Hosoyama A."/>
            <person name="Uohara A."/>
            <person name="Ohji S."/>
            <person name="Ichikawa N."/>
        </authorList>
    </citation>
    <scope>NUCLEOTIDE SEQUENCE [LARGE SCALE GENOMIC DNA]</scope>
    <source>
        <strain evidence="5 8">NBRC 15719</strain>
    </source>
</reference>
<dbReference type="Proteomes" id="UP000319578">
    <property type="component" value="Unassembled WGS sequence"/>
</dbReference>
<dbReference type="EMBL" id="BJON01000002">
    <property type="protein sequence ID" value="GED66353.1"/>
    <property type="molecule type" value="Genomic_DNA"/>
</dbReference>
<dbReference type="PANTHER" id="PTHR43464">
    <property type="entry name" value="METHYLTRANSFERASE"/>
    <property type="match status" value="1"/>
</dbReference>
<reference evidence="6" key="2">
    <citation type="submission" date="2015-07" db="EMBL/GenBank/DDBJ databases">
        <title>MeaNS - Measles Nucleotide Surveillance Program.</title>
        <authorList>
            <person name="Tran T."/>
            <person name="Druce J."/>
        </authorList>
    </citation>
    <scope>NUCLEOTIDE SEQUENCE</scope>
    <source>
        <strain evidence="6">DSM 9887</strain>
    </source>
</reference>
<dbReference type="Proteomes" id="UP000036834">
    <property type="component" value="Unassembled WGS sequence"/>
</dbReference>
<evidence type="ECO:0000256" key="1">
    <source>
        <dbReference type="ARBA" id="ARBA00022603"/>
    </source>
</evidence>
<evidence type="ECO:0000256" key="3">
    <source>
        <dbReference type="ARBA" id="ARBA00022691"/>
    </source>
</evidence>
<dbReference type="GO" id="GO:0008168">
    <property type="term" value="F:methyltransferase activity"/>
    <property type="evidence" value="ECO:0007669"/>
    <property type="project" value="UniProtKB-KW"/>
</dbReference>
<dbReference type="EMBL" id="LGIQ01000009">
    <property type="protein sequence ID" value="KNB71365.1"/>
    <property type="molecule type" value="Genomic_DNA"/>
</dbReference>
<dbReference type="Gene3D" id="3.40.50.150">
    <property type="entry name" value="Vaccinia Virus protein VP39"/>
    <property type="match status" value="1"/>
</dbReference>
<dbReference type="OrthoDB" id="9811589at2"/>
<evidence type="ECO:0000313" key="6">
    <source>
        <dbReference type="EMBL" id="KNB71365.1"/>
    </source>
</evidence>
<name>A0A0K9YT50_9BACL</name>
<organism evidence="6 7">
    <name type="scientific">Brevibacillus reuszeri</name>
    <dbReference type="NCBI Taxonomy" id="54915"/>
    <lineage>
        <taxon>Bacteria</taxon>
        <taxon>Bacillati</taxon>
        <taxon>Bacillota</taxon>
        <taxon>Bacilli</taxon>
        <taxon>Bacillales</taxon>
        <taxon>Paenibacillaceae</taxon>
        <taxon>Brevibacillus</taxon>
    </lineage>
</organism>
<dbReference type="PATRIC" id="fig|54915.3.peg.3419"/>
<evidence type="ECO:0000313" key="7">
    <source>
        <dbReference type="Proteomes" id="UP000036834"/>
    </source>
</evidence>
<reference evidence="7" key="1">
    <citation type="submission" date="2015-07" db="EMBL/GenBank/DDBJ databases">
        <title>Genome sequencing project for genomic taxonomy and phylogenomics of Bacillus-like bacteria.</title>
        <authorList>
            <person name="Liu B."/>
            <person name="Wang J."/>
            <person name="Zhu Y."/>
            <person name="Liu G."/>
            <person name="Chen Q."/>
            <person name="Chen Z."/>
            <person name="Lan J."/>
            <person name="Che J."/>
            <person name="Ge C."/>
            <person name="Shi H."/>
            <person name="Pan Z."/>
            <person name="Liu X."/>
        </authorList>
    </citation>
    <scope>NUCLEOTIDE SEQUENCE [LARGE SCALE GENOMIC DNA]</scope>
    <source>
        <strain evidence="7">DSM 9887</strain>
    </source>
</reference>
<sequence>MAEEWFERSFREDYVLVYRHRDDSAADGEIANLLERLPIKDTGRVLDLCCGSGRHSRALARRGYDVVGVDLSPVLLQLAEEQNTYPQLSFARCDMRNIPYQGEFDIVVNLFTSFGYFSTDEENATVIRNMAKALKTEGEVIIDYLNPAYVTANLVAQSTKEVGTMLIEENRWIENGFVKKRIVIHEDATDEPRVYHEQVRLFQVEQMIAMLEQAGFGQIQVFGNYQFEEYVANESPRMIFYAIKQ</sequence>